<dbReference type="RefSeq" id="WP_058699345.1">
    <property type="nucleotide sequence ID" value="NZ_CP013690.1"/>
</dbReference>
<dbReference type="EMBL" id="CP013690">
    <property type="protein sequence ID" value="ALU26558.1"/>
    <property type="molecule type" value="Genomic_DNA"/>
</dbReference>
<protein>
    <submittedName>
        <fullName evidence="1">Uncharacterized protein</fullName>
    </submittedName>
</protein>
<organism evidence="1 2">
    <name type="scientific">Myroides odoratimimus</name>
    <dbReference type="NCBI Taxonomy" id="76832"/>
    <lineage>
        <taxon>Bacteria</taxon>
        <taxon>Pseudomonadati</taxon>
        <taxon>Bacteroidota</taxon>
        <taxon>Flavobacteriia</taxon>
        <taxon>Flavobacteriales</taxon>
        <taxon>Flavobacteriaceae</taxon>
        <taxon>Myroides</taxon>
    </lineage>
</organism>
<evidence type="ECO:0000313" key="1">
    <source>
        <dbReference type="EMBL" id="ALU26558.1"/>
    </source>
</evidence>
<proteinExistence type="predicted"/>
<dbReference type="Proteomes" id="UP000069030">
    <property type="component" value="Chromosome"/>
</dbReference>
<name>A0AAI8C5J1_9FLAO</name>
<dbReference type="AlphaFoldDB" id="A0AAI8C5J1"/>
<evidence type="ECO:0000313" key="2">
    <source>
        <dbReference type="Proteomes" id="UP000069030"/>
    </source>
</evidence>
<sequence>MIEKLDQIISKLSIRLRDVNNGACIGTGVIYYLDELKEQLYVLTASHCLFDDGDEFLIQRDEVYVDVLQKDLIHYKSLKTTVNPNLLFKEKNKDVAMDVGVKMN</sequence>
<dbReference type="KEGG" id="mod:AS202_10540"/>
<accession>A0AAI8C5J1</accession>
<gene>
    <name evidence="1" type="ORF">AS202_10540</name>
</gene>
<reference evidence="1 2" key="1">
    <citation type="journal article" date="2016" name="J. Zhejiang Univ. Sci. B">
        <title>Antibiotic resistance mechanisms of Myroides sp.</title>
        <authorList>
            <person name="Hu S."/>
            <person name="Yuan S."/>
            <person name="Qu H."/>
            <person name="Jiang T."/>
            <person name="Zhou Y."/>
            <person name="Wang M."/>
            <person name="Ming D."/>
        </authorList>
    </citation>
    <scope>NUCLEOTIDE SEQUENCE [LARGE SCALE GENOMIC DNA]</scope>
    <source>
        <strain evidence="1 2">PR63039</strain>
    </source>
</reference>